<dbReference type="Gene3D" id="3.40.50.620">
    <property type="entry name" value="HUPs"/>
    <property type="match status" value="1"/>
</dbReference>
<sequence>MTGIFRSIYSHGFVRAAVCIPSVRVADPIYNAEHTLGLARRASEMHAAVALFPEMGLSAYSNDDLFHQDALLDATVVAIGKVVEESKALTPVLLVGAPLRFEGKLFNCAVVIYRGAILGIVPKTYLPNYREFYEKRQFAAAREAVAREVTLLGQRVPFGSDIVFQASNVRDFGIHVEICEDVWTPVPPSTFGALAGATVLANLSASNITIGKADYRRDLCASQSGRCVAAYLYSAAGPGESTTDLAWDGHALIYENNELLAESTRFSADEQIIASDIDLERLAQDRMRLSSFHDTAGDYRERLREIRQVEFEFQIPEGEIGLLRHVERFPFVPNDAALRDERCYEAYNIQVHGLMKRLASTGLQKIVIGVSGGLDSTHALIVAARTMDRLGLPRKNILAFTMPGFATSDITLKNARGLMEALGTTAHEIDIRPSCLQMMRDLGHPFIGGEPVYDITFENVQAGERTSHLFRLANFHDGFVLGTGDLSELALGWCTYGVGDHMSHYNVNASVPKTLIQYLLRWVIGSKQFDSATSEILQSILDTEISPELVPHDADNNDKPAQSTEQKIGPYELQDFNIYYVTRYGFRPSKVAFLSQHAWGDKTHGGWPAGFDLAKRNEYDLPTIKKWLGTFLFRFFKTSQFKRSCIPNGPKVGSGGSLSPRGDWRAPSDSEANVWMDELKNNVPD</sequence>
<reference evidence="10 11" key="1">
    <citation type="journal article" date="2019" name="Int. J. Syst. Evol. Microbiol.">
        <title>Capsulimonas corticalis gen. nov., sp. nov., an aerobic capsulated bacterium, of a novel bacterial order, Capsulimonadales ord. nov., of the class Armatimonadia of the phylum Armatimonadetes.</title>
        <authorList>
            <person name="Li J."/>
            <person name="Kudo C."/>
            <person name="Tonouchi A."/>
        </authorList>
    </citation>
    <scope>NUCLEOTIDE SEQUENCE [LARGE SCALE GENOMIC DNA]</scope>
    <source>
        <strain evidence="10 11">AX-7</strain>
    </source>
</reference>
<comment type="function">
    <text evidence="7">Catalyzes the ATP-dependent amidation of deamido-NAD to form NAD. Uses L-glutamine as a nitrogen source.</text>
</comment>
<feature type="active site" description="For glutaminase activity" evidence="7">
    <location>
        <position position="123"/>
    </location>
</feature>
<dbReference type="CDD" id="cd00553">
    <property type="entry name" value="NAD_synthase"/>
    <property type="match status" value="1"/>
</dbReference>
<dbReference type="GO" id="GO:0009435">
    <property type="term" value="P:NAD+ biosynthetic process"/>
    <property type="evidence" value="ECO:0007669"/>
    <property type="project" value="UniProtKB-UniRule"/>
</dbReference>
<feature type="active site" description="Proton acceptor; for glutaminase activity" evidence="7">
    <location>
        <position position="54"/>
    </location>
</feature>
<dbReference type="FunFam" id="3.40.50.620:FF:000155">
    <property type="entry name" value="Glutamine-dependent NAD(+) synthetase"/>
    <property type="match status" value="1"/>
</dbReference>
<feature type="binding site" evidence="7">
    <location>
        <begin position="493"/>
        <end position="496"/>
    </location>
    <ligand>
        <name>deamido-NAD(+)</name>
        <dbReference type="ChEBI" id="CHEBI:58437"/>
        <note>ligand shared between two neighboring subunits</note>
    </ligand>
</feature>
<feature type="binding site" evidence="7">
    <location>
        <position position="459"/>
    </location>
    <ligand>
        <name>deamido-NAD(+)</name>
        <dbReference type="ChEBI" id="CHEBI:58437"/>
        <note>ligand shared between two neighboring subunits</note>
    </ligand>
</feature>
<dbReference type="InterPro" id="IPR003010">
    <property type="entry name" value="C-N_Hydrolase"/>
</dbReference>
<evidence type="ECO:0000256" key="6">
    <source>
        <dbReference type="ARBA" id="ARBA00023027"/>
    </source>
</evidence>
<dbReference type="Pfam" id="PF00795">
    <property type="entry name" value="CN_hydrolase"/>
    <property type="match status" value="1"/>
</dbReference>
<dbReference type="CDD" id="cd07570">
    <property type="entry name" value="GAT_Gln-NAD-synth"/>
    <property type="match status" value="1"/>
</dbReference>
<feature type="binding site" evidence="7">
    <location>
        <begin position="369"/>
        <end position="376"/>
    </location>
    <ligand>
        <name>ATP</name>
        <dbReference type="ChEBI" id="CHEBI:30616"/>
    </ligand>
</feature>
<evidence type="ECO:0000256" key="5">
    <source>
        <dbReference type="ARBA" id="ARBA00022840"/>
    </source>
</evidence>
<dbReference type="EC" id="6.3.5.1" evidence="7 8"/>
<keyword evidence="5 7" id="KW-0067">ATP-binding</keyword>
<protein>
    <recommendedName>
        <fullName evidence="7 8">Glutamine-dependent NAD(+) synthetase</fullName>
        <ecNumber evidence="7 8">6.3.5.1</ecNumber>
    </recommendedName>
    <alternativeName>
        <fullName evidence="7 8">NAD(+) synthase [glutamine-hydrolyzing]</fullName>
    </alternativeName>
</protein>
<organism evidence="10 11">
    <name type="scientific">Capsulimonas corticalis</name>
    <dbReference type="NCBI Taxonomy" id="2219043"/>
    <lineage>
        <taxon>Bacteria</taxon>
        <taxon>Bacillati</taxon>
        <taxon>Armatimonadota</taxon>
        <taxon>Armatimonadia</taxon>
        <taxon>Capsulimonadales</taxon>
        <taxon>Capsulimonadaceae</taxon>
        <taxon>Capsulimonas</taxon>
    </lineage>
</organism>
<dbReference type="NCBIfam" id="TIGR00552">
    <property type="entry name" value="nadE"/>
    <property type="match status" value="1"/>
</dbReference>
<evidence type="ECO:0000256" key="4">
    <source>
        <dbReference type="ARBA" id="ARBA00022741"/>
    </source>
</evidence>
<dbReference type="InterPro" id="IPR041856">
    <property type="entry name" value="NAD+_synth_C"/>
</dbReference>
<dbReference type="PIRSF" id="PIRSF006630">
    <property type="entry name" value="NADS_GAT"/>
    <property type="match status" value="1"/>
</dbReference>
<comment type="similarity">
    <text evidence="9">Belongs to the NAD synthetase family.</text>
</comment>
<proteinExistence type="inferred from homology"/>
<evidence type="ECO:0000256" key="2">
    <source>
        <dbReference type="ARBA" id="ARBA00007145"/>
    </source>
</evidence>
<dbReference type="PANTHER" id="PTHR23090:SF9">
    <property type="entry name" value="GLUTAMINE-DEPENDENT NAD(+) SYNTHETASE"/>
    <property type="match status" value="1"/>
</dbReference>
<dbReference type="HAMAP" id="MF_02090">
    <property type="entry name" value="NadE_glutamine_dep"/>
    <property type="match status" value="1"/>
</dbReference>
<dbReference type="Gene3D" id="1.10.10.1140">
    <property type="entry name" value="Glutamine-dependent NAD+ synthetase, C-terminal domain"/>
    <property type="match status" value="1"/>
</dbReference>
<dbReference type="InterPro" id="IPR003694">
    <property type="entry name" value="NAD_synthase"/>
</dbReference>
<dbReference type="GO" id="GO:0004359">
    <property type="term" value="F:glutaminase activity"/>
    <property type="evidence" value="ECO:0007669"/>
    <property type="project" value="InterPro"/>
</dbReference>
<feature type="binding site" evidence="7">
    <location>
        <position position="642"/>
    </location>
    <ligand>
        <name>deamido-NAD(+)</name>
        <dbReference type="ChEBI" id="CHEBI:58437"/>
        <note>ligand shared between two neighboring subunits</note>
    </ligand>
</feature>
<keyword evidence="4 7" id="KW-0547">Nucleotide-binding</keyword>
<comment type="similarity">
    <text evidence="2 7 8">In the C-terminal section; belongs to the NAD synthetase family.</text>
</comment>
<dbReference type="InterPro" id="IPR036526">
    <property type="entry name" value="C-N_Hydrolase_sf"/>
</dbReference>
<dbReference type="GO" id="GO:0005524">
    <property type="term" value="F:ATP binding"/>
    <property type="evidence" value="ECO:0007669"/>
    <property type="project" value="UniProtKB-UniRule"/>
</dbReference>
<dbReference type="EMBL" id="AP025739">
    <property type="protein sequence ID" value="BDI34206.1"/>
    <property type="molecule type" value="Genomic_DNA"/>
</dbReference>
<feature type="binding site" evidence="7">
    <location>
        <position position="212"/>
    </location>
    <ligand>
        <name>L-glutamine</name>
        <dbReference type="ChEBI" id="CHEBI:58359"/>
    </ligand>
</feature>
<dbReference type="FunFam" id="1.10.10.1140:FF:000001">
    <property type="entry name" value="Glutamine-dependent NAD(+) synthetase"/>
    <property type="match status" value="1"/>
</dbReference>
<feature type="binding site" evidence="7">
    <location>
        <position position="129"/>
    </location>
    <ligand>
        <name>L-glutamine</name>
        <dbReference type="ChEBI" id="CHEBI:58359"/>
    </ligand>
</feature>
<dbReference type="NCBIfam" id="NF002730">
    <property type="entry name" value="PRK02628.1"/>
    <property type="match status" value="1"/>
</dbReference>
<dbReference type="GO" id="GO:0005737">
    <property type="term" value="C:cytoplasm"/>
    <property type="evidence" value="ECO:0007669"/>
    <property type="project" value="InterPro"/>
</dbReference>
<dbReference type="InterPro" id="IPR022310">
    <property type="entry name" value="NAD/GMP_synthase"/>
</dbReference>
<evidence type="ECO:0000256" key="8">
    <source>
        <dbReference type="PIRNR" id="PIRNR006630"/>
    </source>
</evidence>
<dbReference type="Proteomes" id="UP000287394">
    <property type="component" value="Chromosome"/>
</dbReference>
<comment type="catalytic activity">
    <reaction evidence="7 8">
        <text>deamido-NAD(+) + L-glutamine + ATP + H2O = L-glutamate + AMP + diphosphate + NAD(+) + H(+)</text>
        <dbReference type="Rhea" id="RHEA:24384"/>
        <dbReference type="ChEBI" id="CHEBI:15377"/>
        <dbReference type="ChEBI" id="CHEBI:15378"/>
        <dbReference type="ChEBI" id="CHEBI:29985"/>
        <dbReference type="ChEBI" id="CHEBI:30616"/>
        <dbReference type="ChEBI" id="CHEBI:33019"/>
        <dbReference type="ChEBI" id="CHEBI:57540"/>
        <dbReference type="ChEBI" id="CHEBI:58359"/>
        <dbReference type="ChEBI" id="CHEBI:58437"/>
        <dbReference type="ChEBI" id="CHEBI:456215"/>
        <dbReference type="EC" id="6.3.5.1"/>
    </reaction>
</comment>
<evidence type="ECO:0000256" key="9">
    <source>
        <dbReference type="RuleBase" id="RU003811"/>
    </source>
</evidence>
<dbReference type="OrthoDB" id="9803818at2"/>
<dbReference type="KEGG" id="ccot:CCAX7_62570"/>
<dbReference type="PANTHER" id="PTHR23090">
    <property type="entry name" value="NH 3 /GLUTAMINE-DEPENDENT NAD + SYNTHETASE"/>
    <property type="match status" value="1"/>
</dbReference>
<dbReference type="RefSeq" id="WP_119321746.1">
    <property type="nucleotide sequence ID" value="NZ_AP025739.1"/>
</dbReference>
<dbReference type="Pfam" id="PF02540">
    <property type="entry name" value="NAD_synthase"/>
    <property type="match status" value="1"/>
</dbReference>
<feature type="active site" description="Nucleophile; for glutaminase activity" evidence="7">
    <location>
        <position position="179"/>
    </location>
</feature>
<dbReference type="GO" id="GO:0008795">
    <property type="term" value="F:NAD+ synthase activity"/>
    <property type="evidence" value="ECO:0007669"/>
    <property type="project" value="UniProtKB-UniRule"/>
</dbReference>
<dbReference type="GO" id="GO:0003952">
    <property type="term" value="F:NAD+ synthase (glutamine-hydrolyzing) activity"/>
    <property type="evidence" value="ECO:0007669"/>
    <property type="project" value="UniProtKB-UniRule"/>
</dbReference>
<dbReference type="SUPFAM" id="SSF56317">
    <property type="entry name" value="Carbon-nitrogen hydrolase"/>
    <property type="match status" value="1"/>
</dbReference>
<dbReference type="PROSITE" id="PS50263">
    <property type="entry name" value="CN_HYDROLASE"/>
    <property type="match status" value="1"/>
</dbReference>
<evidence type="ECO:0000256" key="3">
    <source>
        <dbReference type="ARBA" id="ARBA00022598"/>
    </source>
</evidence>
<keyword evidence="11" id="KW-1185">Reference proteome</keyword>
<dbReference type="InterPro" id="IPR014729">
    <property type="entry name" value="Rossmann-like_a/b/a_fold"/>
</dbReference>
<accession>A0A402CWP4</accession>
<evidence type="ECO:0000313" key="10">
    <source>
        <dbReference type="EMBL" id="BDI34206.1"/>
    </source>
</evidence>
<keyword evidence="6 7" id="KW-0520">NAD</keyword>
<feature type="binding site" evidence="7">
    <location>
        <position position="483"/>
    </location>
    <ligand>
        <name>ATP</name>
        <dbReference type="ChEBI" id="CHEBI:30616"/>
    </ligand>
</feature>
<dbReference type="InterPro" id="IPR014445">
    <property type="entry name" value="Gln-dep_NAD_synthase"/>
</dbReference>
<dbReference type="SUPFAM" id="SSF52402">
    <property type="entry name" value="Adenine nucleotide alpha hydrolases-like"/>
    <property type="match status" value="1"/>
</dbReference>
<dbReference type="Gene3D" id="3.60.110.10">
    <property type="entry name" value="Carbon-nitrogen hydrolase"/>
    <property type="match status" value="1"/>
</dbReference>
<evidence type="ECO:0000256" key="1">
    <source>
        <dbReference type="ARBA" id="ARBA00005188"/>
    </source>
</evidence>
<evidence type="ECO:0000313" key="11">
    <source>
        <dbReference type="Proteomes" id="UP000287394"/>
    </source>
</evidence>
<dbReference type="AlphaFoldDB" id="A0A402CWP4"/>
<name>A0A402CWP4_9BACT</name>
<comment type="pathway">
    <text evidence="1 7 8">Cofactor biosynthesis; NAD(+) biosynthesis; NAD(+) from deamido-NAD(+) (L-Gln route): step 1/1.</text>
</comment>
<feature type="binding site" evidence="7">
    <location>
        <position position="488"/>
    </location>
    <ligand>
        <name>deamido-NAD(+)</name>
        <dbReference type="ChEBI" id="CHEBI:58437"/>
        <note>ligand shared between two neighboring subunits</note>
    </ligand>
</feature>
<feature type="binding site" evidence="7">
    <location>
        <position position="206"/>
    </location>
    <ligand>
        <name>L-glutamine</name>
        <dbReference type="ChEBI" id="CHEBI:58359"/>
    </ligand>
</feature>
<gene>
    <name evidence="7 10" type="primary">nadE</name>
    <name evidence="10" type="ORF">CCAX7_62570</name>
</gene>
<keyword evidence="3 7" id="KW-0436">Ligase</keyword>
<evidence type="ECO:0000256" key="7">
    <source>
        <dbReference type="HAMAP-Rule" id="MF_02090"/>
    </source>
</evidence>